<keyword evidence="5" id="KW-0812">Transmembrane</keyword>
<dbReference type="PROSITE" id="PS51635">
    <property type="entry name" value="PNPLA"/>
    <property type="match status" value="1"/>
</dbReference>
<evidence type="ECO:0000259" key="6">
    <source>
        <dbReference type="PROSITE" id="PS51635"/>
    </source>
</evidence>
<dbReference type="AlphaFoldDB" id="A0A175WAN0"/>
<feature type="short sequence motif" description="GXSXG" evidence="4">
    <location>
        <begin position="24"/>
        <end position="28"/>
    </location>
</feature>
<dbReference type="GO" id="GO:0016020">
    <property type="term" value="C:membrane"/>
    <property type="evidence" value="ECO:0007669"/>
    <property type="project" value="TreeGrafter"/>
</dbReference>
<dbReference type="InterPro" id="IPR016035">
    <property type="entry name" value="Acyl_Trfase/lysoPLipase"/>
</dbReference>
<evidence type="ECO:0000256" key="5">
    <source>
        <dbReference type="SAM" id="Phobius"/>
    </source>
</evidence>
<dbReference type="Pfam" id="PF01734">
    <property type="entry name" value="Patatin"/>
    <property type="match status" value="1"/>
</dbReference>
<feature type="domain" description="PNPLA" evidence="6">
    <location>
        <begin position="1"/>
        <end position="215"/>
    </location>
</feature>
<keyword evidence="3 4" id="KW-0443">Lipid metabolism</keyword>
<keyword evidence="8" id="KW-1185">Reference proteome</keyword>
<comment type="caution">
    <text evidence="7">The sequence shown here is derived from an EMBL/GenBank/DDBJ whole genome shotgun (WGS) entry which is preliminary data.</text>
</comment>
<feature type="short sequence motif" description="DGA/G" evidence="4">
    <location>
        <begin position="202"/>
        <end position="204"/>
    </location>
</feature>
<evidence type="ECO:0000313" key="8">
    <source>
        <dbReference type="Proteomes" id="UP000078237"/>
    </source>
</evidence>
<organism evidence="7 8">
    <name type="scientific">Madurella mycetomatis</name>
    <dbReference type="NCBI Taxonomy" id="100816"/>
    <lineage>
        <taxon>Eukaryota</taxon>
        <taxon>Fungi</taxon>
        <taxon>Dikarya</taxon>
        <taxon>Ascomycota</taxon>
        <taxon>Pezizomycotina</taxon>
        <taxon>Sordariomycetes</taxon>
        <taxon>Sordariomycetidae</taxon>
        <taxon>Sordariales</taxon>
        <taxon>Sordariales incertae sedis</taxon>
        <taxon>Madurella</taxon>
    </lineage>
</organism>
<keyword evidence="5" id="KW-0472">Membrane</keyword>
<reference evidence="7 8" key="1">
    <citation type="journal article" date="2016" name="Genome Announc.">
        <title>Genome Sequence of Madurella mycetomatis mm55, Isolated from a Human Mycetoma Case in Sudan.</title>
        <authorList>
            <person name="Smit S."/>
            <person name="Derks M.F."/>
            <person name="Bervoets S."/>
            <person name="Fahal A."/>
            <person name="van Leeuwen W."/>
            <person name="van Belkum A."/>
            <person name="van de Sande W.W."/>
        </authorList>
    </citation>
    <scope>NUCLEOTIDE SEQUENCE [LARGE SCALE GENOMIC DNA]</scope>
    <source>
        <strain evidence="8">mm55</strain>
    </source>
</reference>
<evidence type="ECO:0000313" key="7">
    <source>
        <dbReference type="EMBL" id="KXX80521.1"/>
    </source>
</evidence>
<proteinExistence type="predicted"/>
<dbReference type="GO" id="GO:0046486">
    <property type="term" value="P:glycerolipid metabolic process"/>
    <property type="evidence" value="ECO:0007669"/>
    <property type="project" value="UniProtKB-ARBA"/>
</dbReference>
<comment type="caution">
    <text evidence="4">Lacks conserved residue(s) required for the propagation of feature annotation.</text>
</comment>
<dbReference type="PANTHER" id="PTHR24185">
    <property type="entry name" value="CALCIUM-INDEPENDENT PHOSPHOLIPASE A2-GAMMA"/>
    <property type="match status" value="1"/>
</dbReference>
<feature type="active site" description="Nucleophile" evidence="4">
    <location>
        <position position="26"/>
    </location>
</feature>
<dbReference type="PANTHER" id="PTHR24185:SF1">
    <property type="entry name" value="CALCIUM-INDEPENDENT PHOSPHOLIPASE A2-GAMMA"/>
    <property type="match status" value="1"/>
</dbReference>
<feature type="active site" description="Proton acceptor" evidence="4">
    <location>
        <position position="202"/>
    </location>
</feature>
<dbReference type="GO" id="GO:0047499">
    <property type="term" value="F:calcium-independent phospholipase A2 activity"/>
    <property type="evidence" value="ECO:0007669"/>
    <property type="project" value="TreeGrafter"/>
</dbReference>
<name>A0A175WAN0_9PEZI</name>
<dbReference type="GO" id="GO:0016042">
    <property type="term" value="P:lipid catabolic process"/>
    <property type="evidence" value="ECO:0007669"/>
    <property type="project" value="UniProtKB-UniRule"/>
</dbReference>
<dbReference type="CDD" id="cd07199">
    <property type="entry name" value="Pat17_PNPLA8_PNPLA9_like"/>
    <property type="match status" value="1"/>
</dbReference>
<dbReference type="EMBL" id="LCTW02000057">
    <property type="protein sequence ID" value="KXX80521.1"/>
    <property type="molecule type" value="Genomic_DNA"/>
</dbReference>
<dbReference type="VEuPathDB" id="FungiDB:MMYC01_202602"/>
<feature type="transmembrane region" description="Helical" evidence="5">
    <location>
        <begin position="15"/>
        <end position="37"/>
    </location>
</feature>
<dbReference type="OrthoDB" id="194358at2759"/>
<evidence type="ECO:0000256" key="2">
    <source>
        <dbReference type="ARBA" id="ARBA00022963"/>
    </source>
</evidence>
<dbReference type="SUPFAM" id="SSF52151">
    <property type="entry name" value="FabD/lysophospholipase-like"/>
    <property type="match status" value="1"/>
</dbReference>
<dbReference type="GO" id="GO:0019369">
    <property type="term" value="P:arachidonate metabolic process"/>
    <property type="evidence" value="ECO:0007669"/>
    <property type="project" value="TreeGrafter"/>
</dbReference>
<dbReference type="Proteomes" id="UP000078237">
    <property type="component" value="Unassembled WGS sequence"/>
</dbReference>
<keyword evidence="2 4" id="KW-0442">Lipid degradation</keyword>
<protein>
    <submittedName>
        <fullName evidence="7">Phospholipase A I</fullName>
    </submittedName>
</protein>
<dbReference type="Gene3D" id="3.40.1090.10">
    <property type="entry name" value="Cytosolic phospholipase A2 catalytic domain"/>
    <property type="match status" value="1"/>
</dbReference>
<keyword evidence="1 4" id="KW-0378">Hydrolase</keyword>
<gene>
    <name evidence="7" type="ORF">MMYC01_202602</name>
</gene>
<dbReference type="InterPro" id="IPR002641">
    <property type="entry name" value="PNPLA_dom"/>
</dbReference>
<dbReference type="STRING" id="100816.A0A175WAN0"/>
<evidence type="ECO:0000256" key="1">
    <source>
        <dbReference type="ARBA" id="ARBA00022801"/>
    </source>
</evidence>
<evidence type="ECO:0000256" key="3">
    <source>
        <dbReference type="ARBA" id="ARBA00023098"/>
    </source>
</evidence>
<sequence>MLKAIEDQLGGDLKIQWFFDLVVGTSAGGIIALSLFVRDRPLNECIKNFKKLCSQAFSSREFKGVPILGRLAMLNHGSVFKTRPLETILQSPEILGGKDSLLFGGPKNIRNRGHARVAVTTTEQTSKQHPAIITNYNRPQEVRQNHGPSPVEREKVSDPYGFIREGRPCDEMKIWEAARATSAAFPYFKPFFKEGTKREFIDGGLYHNCPVKIAMSEKGLLWDDVRMEDPDILLSIGTGRGQPAQNDSGLRLPARGIGRRGIFGNTWEYAAGLLENIFDCQTTWSAFLRDSTGRRREPGNREYTSRYIRLNVEIPGVVPKLHMYEKMDELESLVRKVGVPNAKEVAHRLIASCFYLRLTSASPSQSCESGPEERILVEGEKVPHAPSPSCPAN</sequence>
<evidence type="ECO:0000256" key="4">
    <source>
        <dbReference type="PROSITE-ProRule" id="PRU01161"/>
    </source>
</evidence>
<accession>A0A175WAN0</accession>
<keyword evidence="5" id="KW-1133">Transmembrane helix</keyword>